<dbReference type="Gene3D" id="3.40.710.10">
    <property type="entry name" value="DD-peptidase/beta-lactamase superfamily"/>
    <property type="match status" value="1"/>
</dbReference>
<keyword evidence="1" id="KW-0732">Signal</keyword>
<dbReference type="RefSeq" id="WP_160632619.1">
    <property type="nucleotide sequence ID" value="NZ_WWNE01000005.1"/>
</dbReference>
<evidence type="ECO:0000313" key="4">
    <source>
        <dbReference type="EMBL" id="NBG65672.1"/>
    </source>
</evidence>
<dbReference type="AlphaFoldDB" id="A0A6N9NIL1"/>
<feature type="domain" description="Beta-lactamase-related" evidence="2">
    <location>
        <begin position="61"/>
        <end position="272"/>
    </location>
</feature>
<evidence type="ECO:0000259" key="3">
    <source>
        <dbReference type="Pfam" id="PF18962"/>
    </source>
</evidence>
<evidence type="ECO:0000256" key="1">
    <source>
        <dbReference type="ARBA" id="ARBA00022729"/>
    </source>
</evidence>
<dbReference type="InterPro" id="IPR050789">
    <property type="entry name" value="Diverse_Enzym_Activities"/>
</dbReference>
<dbReference type="PANTHER" id="PTHR43283:SF7">
    <property type="entry name" value="BETA-LACTAMASE-RELATED DOMAIN-CONTAINING PROTEIN"/>
    <property type="match status" value="1"/>
</dbReference>
<keyword evidence="5" id="KW-1185">Reference proteome</keyword>
<dbReference type="EMBL" id="WWNE01000005">
    <property type="protein sequence ID" value="NBG65672.1"/>
    <property type="molecule type" value="Genomic_DNA"/>
</dbReference>
<proteinExistence type="predicted"/>
<dbReference type="SUPFAM" id="SSF56601">
    <property type="entry name" value="beta-lactamase/transpeptidase-like"/>
    <property type="match status" value="1"/>
</dbReference>
<dbReference type="InterPro" id="IPR012338">
    <property type="entry name" value="Beta-lactam/transpept-like"/>
</dbReference>
<dbReference type="Proteomes" id="UP000470771">
    <property type="component" value="Unassembled WGS sequence"/>
</dbReference>
<dbReference type="NCBIfam" id="TIGR04183">
    <property type="entry name" value="Por_Secre_tail"/>
    <property type="match status" value="1"/>
</dbReference>
<dbReference type="InterPro" id="IPR001466">
    <property type="entry name" value="Beta-lactam-related"/>
</dbReference>
<evidence type="ECO:0000259" key="2">
    <source>
        <dbReference type="Pfam" id="PF00144"/>
    </source>
</evidence>
<keyword evidence="4" id="KW-0378">Hydrolase</keyword>
<sequence>MKSIITSMVLFLSVPIFAQSIYFPSKLQSSSWDTLSPQALGWCLQEIDSLYQFLETENTKAFIVLIDGKIVLEKYFGTFTKDSSWYWASAGKTVTAVLTGIAQQEGLLSISDSTSKYLGQGWTSCTPVEEGKISIWNQLTMTSGLDDSGNVDCTIDTCLNYKADAGTRWAYHNAPYTLIENVVEQASNSSYQSFTNTRLFSKTGMQGLWLKIGFNNVFFSKARSMARFGLLIQANGTWNGDSVLTDQTYYNDMINSSQPINPSYGYLWWLNGKSNFKLPSTQLTFPGPLFPDAPTDMIAALGKNGQIVNISKNKRMVMIRMGNPPSGAVFSVPTAFCNQIWQHLNHVMCATSSAKENPLIKEISVFPNPTHSLLNIIIPSPMQLTELTLYDLEGKELLKSNDNQINTHHLKNGLYLLRIVTSDGVVNKRIIKR</sequence>
<dbReference type="GO" id="GO:0016787">
    <property type="term" value="F:hydrolase activity"/>
    <property type="evidence" value="ECO:0007669"/>
    <property type="project" value="UniProtKB-KW"/>
</dbReference>
<name>A0A6N9NIL1_9FLAO</name>
<dbReference type="InterPro" id="IPR026444">
    <property type="entry name" value="Secre_tail"/>
</dbReference>
<evidence type="ECO:0000313" key="5">
    <source>
        <dbReference type="Proteomes" id="UP000470771"/>
    </source>
</evidence>
<protein>
    <submittedName>
        <fullName evidence="4">Serine hydrolase</fullName>
    </submittedName>
</protein>
<feature type="domain" description="Secretion system C-terminal sorting" evidence="3">
    <location>
        <begin position="365"/>
        <end position="431"/>
    </location>
</feature>
<accession>A0A6N9NIL1</accession>
<comment type="caution">
    <text evidence="4">The sequence shown here is derived from an EMBL/GenBank/DDBJ whole genome shotgun (WGS) entry which is preliminary data.</text>
</comment>
<reference evidence="4 5" key="1">
    <citation type="submission" date="2019-12" db="EMBL/GenBank/DDBJ databases">
        <authorList>
            <person name="Zhao J."/>
        </authorList>
    </citation>
    <scope>NUCLEOTIDE SEQUENCE [LARGE SCALE GENOMIC DNA]</scope>
    <source>
        <strain evidence="4 5">S-15</strain>
    </source>
</reference>
<organism evidence="4 5">
    <name type="scientific">Acidiluteibacter ferrifornacis</name>
    <dbReference type="NCBI Taxonomy" id="2692424"/>
    <lineage>
        <taxon>Bacteria</taxon>
        <taxon>Pseudomonadati</taxon>
        <taxon>Bacteroidota</taxon>
        <taxon>Flavobacteriia</taxon>
        <taxon>Flavobacteriales</taxon>
        <taxon>Cryomorphaceae</taxon>
        <taxon>Acidiluteibacter</taxon>
    </lineage>
</organism>
<dbReference type="Pfam" id="PF00144">
    <property type="entry name" value="Beta-lactamase"/>
    <property type="match status" value="1"/>
</dbReference>
<dbReference type="PANTHER" id="PTHR43283">
    <property type="entry name" value="BETA-LACTAMASE-RELATED"/>
    <property type="match status" value="1"/>
</dbReference>
<gene>
    <name evidence="4" type="ORF">GQN54_06055</name>
</gene>
<dbReference type="Pfam" id="PF18962">
    <property type="entry name" value="Por_Secre_tail"/>
    <property type="match status" value="1"/>
</dbReference>